<reference evidence="2" key="1">
    <citation type="submission" date="2019-01" db="EMBL/GenBank/DDBJ databases">
        <title>Gri0909 isolated from a small marine red alga.</title>
        <authorList>
            <person name="Kim J."/>
            <person name="Jeong S.E."/>
            <person name="Jeon C.O."/>
        </authorList>
    </citation>
    <scope>NUCLEOTIDE SEQUENCE [LARGE SCALE GENOMIC DNA]</scope>
    <source>
        <strain evidence="2">Gri0909</strain>
    </source>
</reference>
<sequence length="104" mass="11390">MAQRRDMTEQAPDLTQGQMDEAVNDVIAKAIQSVDWTFFNENYNRQAEEVVRALNRSGYAIVPRAPSKQMVEAGREAIEIGQHLPSAVAGVVFDAMVDAGSVLP</sequence>
<dbReference type="Proteomes" id="UP000287447">
    <property type="component" value="Unassembled WGS sequence"/>
</dbReference>
<comment type="caution">
    <text evidence="1">The sequence shown here is derived from an EMBL/GenBank/DDBJ whole genome shotgun (WGS) entry which is preliminary data.</text>
</comment>
<keyword evidence="2" id="KW-1185">Reference proteome</keyword>
<proteinExistence type="predicted"/>
<evidence type="ECO:0000313" key="2">
    <source>
        <dbReference type="Proteomes" id="UP000287447"/>
    </source>
</evidence>
<dbReference type="AlphaFoldDB" id="A0A3S2VQW5"/>
<name>A0A3S2VQW5_9PROT</name>
<dbReference type="RefSeq" id="WP_127766313.1">
    <property type="nucleotide sequence ID" value="NZ_SADE01000002.1"/>
</dbReference>
<organism evidence="1 2">
    <name type="scientific">Hwanghaeella grinnelliae</name>
    <dbReference type="NCBI Taxonomy" id="2500179"/>
    <lineage>
        <taxon>Bacteria</taxon>
        <taxon>Pseudomonadati</taxon>
        <taxon>Pseudomonadota</taxon>
        <taxon>Alphaproteobacteria</taxon>
        <taxon>Rhodospirillales</taxon>
        <taxon>Rhodospirillaceae</taxon>
        <taxon>Hwanghaeella</taxon>
    </lineage>
</organism>
<dbReference type="OrthoDB" id="7306204at2"/>
<evidence type="ECO:0000313" key="1">
    <source>
        <dbReference type="EMBL" id="RVU36837.1"/>
    </source>
</evidence>
<dbReference type="EMBL" id="SADE01000002">
    <property type="protein sequence ID" value="RVU36837.1"/>
    <property type="molecule type" value="Genomic_DNA"/>
</dbReference>
<accession>A0A3S2VQW5</accession>
<gene>
    <name evidence="1" type="ORF">EOI86_16880</name>
</gene>
<protein>
    <submittedName>
        <fullName evidence="1">Uncharacterized protein</fullName>
    </submittedName>
</protein>